<proteinExistence type="predicted"/>
<evidence type="ECO:0000313" key="3">
    <source>
        <dbReference type="Proteomes" id="UP001240150"/>
    </source>
</evidence>
<feature type="region of interest" description="Disordered" evidence="1">
    <location>
        <begin position="1"/>
        <end position="60"/>
    </location>
</feature>
<gene>
    <name evidence="2" type="ORF">ACTOB_007204</name>
</gene>
<feature type="compositionally biased region" description="Low complexity" evidence="1">
    <location>
        <begin position="1"/>
        <end position="31"/>
    </location>
</feature>
<sequence>MTEPRTAPRTTAPAARVPARSAPPGRVPVAPERAAGPHDPGPPEQYAGEPVPDPWAAETP</sequence>
<evidence type="ECO:0000256" key="1">
    <source>
        <dbReference type="SAM" id="MobiDB-lite"/>
    </source>
</evidence>
<reference evidence="2 3" key="1">
    <citation type="submission" date="2023-06" db="EMBL/GenBank/DDBJ databases">
        <authorList>
            <person name="Yushchuk O."/>
            <person name="Binda E."/>
            <person name="Ruckert-Reed C."/>
            <person name="Fedorenko V."/>
            <person name="Kalinowski J."/>
            <person name="Marinelli F."/>
        </authorList>
    </citation>
    <scope>NUCLEOTIDE SEQUENCE [LARGE SCALE GENOMIC DNA]</scope>
    <source>
        <strain evidence="2 3">NRRL 3884</strain>
    </source>
</reference>
<evidence type="ECO:0000313" key="2">
    <source>
        <dbReference type="EMBL" id="WIM95133.1"/>
    </source>
</evidence>
<keyword evidence="3" id="KW-1185">Reference proteome</keyword>
<dbReference type="EMBL" id="CP126980">
    <property type="protein sequence ID" value="WIM95133.1"/>
    <property type="molecule type" value="Genomic_DNA"/>
</dbReference>
<organism evidence="2 3">
    <name type="scientific">Actinoplanes oblitus</name>
    <dbReference type="NCBI Taxonomy" id="3040509"/>
    <lineage>
        <taxon>Bacteria</taxon>
        <taxon>Bacillati</taxon>
        <taxon>Actinomycetota</taxon>
        <taxon>Actinomycetes</taxon>
        <taxon>Micromonosporales</taxon>
        <taxon>Micromonosporaceae</taxon>
        <taxon>Actinoplanes</taxon>
    </lineage>
</organism>
<dbReference type="Proteomes" id="UP001240150">
    <property type="component" value="Chromosome"/>
</dbReference>
<protein>
    <submittedName>
        <fullName evidence="2">Uncharacterized protein</fullName>
    </submittedName>
</protein>
<accession>A0ABY8WDK4</accession>
<name>A0ABY8WDK4_9ACTN</name>
<dbReference type="RefSeq" id="WP_284916418.1">
    <property type="nucleotide sequence ID" value="NZ_CP126980.1"/>
</dbReference>